<evidence type="ECO:0008006" key="3">
    <source>
        <dbReference type="Google" id="ProtNLM"/>
    </source>
</evidence>
<accession>A0A5D2PA56</accession>
<name>A0A5D2PA56_GOSTO</name>
<gene>
    <name evidence="1" type="ORF">ES332_A08G032200v1</name>
</gene>
<evidence type="ECO:0000313" key="1">
    <source>
        <dbReference type="EMBL" id="TYI13057.1"/>
    </source>
</evidence>
<sequence>MKLKSFLFRFSPSIKKEYGVLSFNTQNHSFLNFKPFQDQTPKREVHKMDQRENKKQKSLVQFMKTQFHGKFPHLILSVSVFSLLLSHSCWLSLLRCFSFNFHNTLPFQLFSHNIDKSYMFLLCNGLLVFLAKFSGSISSSKYNNNLSVLDDDDDDDDEDEDIPHTVESLVLDQPKTPLSQKDEAIENSALMEETAAAEVEIETQNCSLQEEEDEGEKWGLDPLMKNGVFVGESTESTDELNKRFDEFIRKMKEELRVEARQQLVMV</sequence>
<proteinExistence type="predicted"/>
<dbReference type="Proteomes" id="UP000322667">
    <property type="component" value="Chromosome A08"/>
</dbReference>
<evidence type="ECO:0000313" key="2">
    <source>
        <dbReference type="Proteomes" id="UP000322667"/>
    </source>
</evidence>
<organism evidence="1 2">
    <name type="scientific">Gossypium tomentosum</name>
    <name type="common">Hawaiian cotton</name>
    <name type="synonym">Gossypium sandvicense</name>
    <dbReference type="NCBI Taxonomy" id="34277"/>
    <lineage>
        <taxon>Eukaryota</taxon>
        <taxon>Viridiplantae</taxon>
        <taxon>Streptophyta</taxon>
        <taxon>Embryophyta</taxon>
        <taxon>Tracheophyta</taxon>
        <taxon>Spermatophyta</taxon>
        <taxon>Magnoliopsida</taxon>
        <taxon>eudicotyledons</taxon>
        <taxon>Gunneridae</taxon>
        <taxon>Pentapetalae</taxon>
        <taxon>rosids</taxon>
        <taxon>malvids</taxon>
        <taxon>Malvales</taxon>
        <taxon>Malvaceae</taxon>
        <taxon>Malvoideae</taxon>
        <taxon>Gossypium</taxon>
    </lineage>
</organism>
<keyword evidence="2" id="KW-1185">Reference proteome</keyword>
<dbReference type="EMBL" id="CM017617">
    <property type="protein sequence ID" value="TYI13057.1"/>
    <property type="molecule type" value="Genomic_DNA"/>
</dbReference>
<reference evidence="1 2" key="1">
    <citation type="submission" date="2019-07" db="EMBL/GenBank/DDBJ databases">
        <title>WGS assembly of Gossypium tomentosum.</title>
        <authorList>
            <person name="Chen Z.J."/>
            <person name="Sreedasyam A."/>
            <person name="Ando A."/>
            <person name="Song Q."/>
            <person name="De L."/>
            <person name="Hulse-Kemp A."/>
            <person name="Ding M."/>
            <person name="Ye W."/>
            <person name="Kirkbride R."/>
            <person name="Jenkins J."/>
            <person name="Plott C."/>
            <person name="Lovell J."/>
            <person name="Lin Y.-M."/>
            <person name="Vaughn R."/>
            <person name="Liu B."/>
            <person name="Li W."/>
            <person name="Simpson S."/>
            <person name="Scheffler B."/>
            <person name="Saski C."/>
            <person name="Grover C."/>
            <person name="Hu G."/>
            <person name="Conover J."/>
            <person name="Carlson J."/>
            <person name="Shu S."/>
            <person name="Boston L."/>
            <person name="Williams M."/>
            <person name="Peterson D."/>
            <person name="Mcgee K."/>
            <person name="Jones D."/>
            <person name="Wendel J."/>
            <person name="Stelly D."/>
            <person name="Grimwood J."/>
            <person name="Schmutz J."/>
        </authorList>
    </citation>
    <scope>NUCLEOTIDE SEQUENCE [LARGE SCALE GENOMIC DNA]</scope>
    <source>
        <strain evidence="1">7179.01</strain>
    </source>
</reference>
<dbReference type="PANTHER" id="PTHR34947">
    <property type="entry name" value="TRANSMEMBRANE PROTEIN"/>
    <property type="match status" value="1"/>
</dbReference>
<protein>
    <recommendedName>
        <fullName evidence="3">DUF4408 domain-containing protein</fullName>
    </recommendedName>
</protein>
<dbReference type="AlphaFoldDB" id="A0A5D2PA56"/>
<dbReference type="PANTHER" id="PTHR34947:SF2">
    <property type="entry name" value="TRANSMEMBRANE PROTEIN"/>
    <property type="match status" value="1"/>
</dbReference>